<accession>A0A1S7TZ62</accession>
<comment type="caution">
    <text evidence="1">The sequence shown here is derived from an EMBL/GenBank/DDBJ whole genome shotgun (WGS) entry which is preliminary data.</text>
</comment>
<dbReference type="EMBL" id="FCNP01000033">
    <property type="protein sequence ID" value="CVI59895.1"/>
    <property type="molecule type" value="Genomic_DNA"/>
</dbReference>
<reference evidence="1" key="1">
    <citation type="submission" date="2016-01" db="EMBL/GenBank/DDBJ databases">
        <authorList>
            <person name="Regsiter A."/>
            <person name="william w."/>
        </authorList>
    </citation>
    <scope>NUCLEOTIDE SEQUENCE</scope>
    <source>
        <strain evidence="1">NCPPB 1641</strain>
    </source>
</reference>
<keyword evidence="2" id="KW-1185">Reference proteome</keyword>
<sequence length="142" mass="15972">MASAGKMWGRAYECLSGRMEPAGQAEGTFPGLRLEIGVETLNPGGFTPLRKRSMQIGLSEGADIQLCAYRRQTLLIDVLGQRQQCHLQEIGRHAQFQRFRALAKIGNHPPERQNLVCIVLFKYSCGRRRHDSLSTVDSMKTR</sequence>
<dbReference type="AlphaFoldDB" id="A0A1S7TZ62"/>
<dbReference type="Proteomes" id="UP000192140">
    <property type="component" value="Unassembled WGS sequence"/>
</dbReference>
<protein>
    <submittedName>
        <fullName evidence="1">Uncharacterized protein</fullName>
    </submittedName>
</protein>
<evidence type="ECO:0000313" key="2">
    <source>
        <dbReference type="Proteomes" id="UP000192140"/>
    </source>
</evidence>
<proteinExistence type="predicted"/>
<name>A0A1S7TZ62_9HYPH</name>
<gene>
    <name evidence="1" type="ORF">AGR7A_Lc120722</name>
</gene>
<organism evidence="1 2">
    <name type="scientific">Agrobacterium deltaense NCPPB 1641</name>
    <dbReference type="NCBI Taxonomy" id="1183425"/>
    <lineage>
        <taxon>Bacteria</taxon>
        <taxon>Pseudomonadati</taxon>
        <taxon>Pseudomonadota</taxon>
        <taxon>Alphaproteobacteria</taxon>
        <taxon>Hyphomicrobiales</taxon>
        <taxon>Rhizobiaceae</taxon>
        <taxon>Rhizobium/Agrobacterium group</taxon>
        <taxon>Agrobacterium</taxon>
    </lineage>
</organism>
<evidence type="ECO:0000313" key="1">
    <source>
        <dbReference type="EMBL" id="CVI59895.1"/>
    </source>
</evidence>